<evidence type="ECO:0000313" key="1">
    <source>
        <dbReference type="EMBL" id="MFL1733143.1"/>
    </source>
</evidence>
<name>A0ABW8U7R8_9GAMM</name>
<reference evidence="1 2" key="1">
    <citation type="submission" date="2024-11" db="EMBL/GenBank/DDBJ databases">
        <title>First Report of Moraxella oculi in Brazil in an Infectious Bovine Keratoconjunctivitis Outbreak.</title>
        <authorList>
            <person name="Carvalho C.V."/>
            <person name="Domingues R."/>
            <person name="Coutinho C."/>
            <person name="Honorio N.T.B.S."/>
            <person name="Faza D.R.L.R."/>
            <person name="Carvalho W.A."/>
            <person name="Machado A.B.F."/>
            <person name="Martins M.F."/>
            <person name="Gaspar E.B."/>
        </authorList>
    </citation>
    <scope>NUCLEOTIDE SEQUENCE [LARGE SCALE GENOMIC DNA]</scope>
    <source>
        <strain evidence="1 2">2117LE</strain>
    </source>
</reference>
<dbReference type="Proteomes" id="UP001624684">
    <property type="component" value="Unassembled WGS sequence"/>
</dbReference>
<accession>A0ABW8U7R8</accession>
<protein>
    <submittedName>
        <fullName evidence="1">Uncharacterized protein</fullName>
    </submittedName>
</protein>
<keyword evidence="2" id="KW-1185">Reference proteome</keyword>
<proteinExistence type="predicted"/>
<dbReference type="RefSeq" id="WP_249102497.1">
    <property type="nucleotide sequence ID" value="NZ_JAMBAQ010000047.1"/>
</dbReference>
<evidence type="ECO:0000313" key="2">
    <source>
        <dbReference type="Proteomes" id="UP001624684"/>
    </source>
</evidence>
<gene>
    <name evidence="1" type="ORF">ACJHVH_09195</name>
</gene>
<sequence length="50" mass="6029">MAYEPELEKYAQGDLNHYGRLADWITQDLLDPNRANFYRPILERLGFVEW</sequence>
<comment type="caution">
    <text evidence="1">The sequence shown here is derived from an EMBL/GenBank/DDBJ whole genome shotgun (WGS) entry which is preliminary data.</text>
</comment>
<dbReference type="EMBL" id="JBJJXE010000033">
    <property type="protein sequence ID" value="MFL1733143.1"/>
    <property type="molecule type" value="Genomic_DNA"/>
</dbReference>
<organism evidence="1 2">
    <name type="scientific">Moraxella oculi</name>
    <dbReference type="NCBI Taxonomy" id="2940516"/>
    <lineage>
        <taxon>Bacteria</taxon>
        <taxon>Pseudomonadati</taxon>
        <taxon>Pseudomonadota</taxon>
        <taxon>Gammaproteobacteria</taxon>
        <taxon>Moraxellales</taxon>
        <taxon>Moraxellaceae</taxon>
        <taxon>Moraxella</taxon>
    </lineage>
</organism>